<accession>A0A9W6EUY0</accession>
<dbReference type="PANTHER" id="PTHR24412">
    <property type="entry name" value="KELCH PROTEIN"/>
    <property type="match status" value="1"/>
</dbReference>
<keyword evidence="2" id="KW-0677">Repeat</keyword>
<gene>
    <name evidence="3" type="ORF">NBRC110019_13050</name>
</gene>
<evidence type="ECO:0000313" key="4">
    <source>
        <dbReference type="Proteomes" id="UP001143545"/>
    </source>
</evidence>
<dbReference type="EMBL" id="BRVP01000007">
    <property type="protein sequence ID" value="GLB52266.1"/>
    <property type="molecule type" value="Genomic_DNA"/>
</dbReference>
<dbReference type="Proteomes" id="UP001143545">
    <property type="component" value="Unassembled WGS sequence"/>
</dbReference>
<reference evidence="3" key="1">
    <citation type="submission" date="2022-07" db="EMBL/GenBank/DDBJ databases">
        <title>Taxonomy of Novel Oxalotrophic and Methylotrophic Bacteria.</title>
        <authorList>
            <person name="Sahin N."/>
            <person name="Tani A."/>
        </authorList>
    </citation>
    <scope>NUCLEOTIDE SEQUENCE</scope>
    <source>
        <strain evidence="3">AM327</strain>
    </source>
</reference>
<proteinExistence type="predicted"/>
<keyword evidence="4" id="KW-1185">Reference proteome</keyword>
<evidence type="ECO:0000313" key="3">
    <source>
        <dbReference type="EMBL" id="GLB52266.1"/>
    </source>
</evidence>
<evidence type="ECO:0000256" key="2">
    <source>
        <dbReference type="ARBA" id="ARBA00022737"/>
    </source>
</evidence>
<comment type="caution">
    <text evidence="3">The sequence shown here is derived from an EMBL/GenBank/DDBJ whole genome shotgun (WGS) entry which is preliminary data.</text>
</comment>
<sequence>MKVSVLYVFVFSLFQFGIGQELAVSVYDSETKMPLQHVVISASDSKIIGQTNKRGVAILARSMVTDTVAIRFTHSEYNMGVLSYEHLVAHQEIYMVKKPEELDKVVLYDKKKRHSRIKFEKLKPLKSGVYGFGAVLVGDKIYIEGGDLSVYNEDIPIDQYVDLTSLDISDGGASYNTVAGMISDRLKDEINYKGYNSKMYVYDIYLNTWQTIDLDFRERAYHEMVNYKDNIYILGGKSLSYNGKKEYLDNVIEVYNRKKDTVYLDYTNPHQAVNFIVVPYKETFVCMGGEVKKDKLGIHYTNAVHLFDLINGYWYESEDMPEAENIRGVLIDGKVYTISKIKDRQRSEIRSFDLATKEWKKEGEFLDFLELPAIAVNEDIIYFFENGLMYSFDVHVKELKKYRINLELYGSRMFCYKDRLYIIGGRYTSKGAQKVSNDLYSISLNEFANTVVINTVIFFY</sequence>
<dbReference type="RefSeq" id="WP_281753470.1">
    <property type="nucleotide sequence ID" value="NZ_BRVP01000007.1"/>
</dbReference>
<dbReference type="SUPFAM" id="SSF117281">
    <property type="entry name" value="Kelch motif"/>
    <property type="match status" value="1"/>
</dbReference>
<evidence type="ECO:0000256" key="1">
    <source>
        <dbReference type="ARBA" id="ARBA00022441"/>
    </source>
</evidence>
<dbReference type="InterPro" id="IPR015915">
    <property type="entry name" value="Kelch-typ_b-propeller"/>
</dbReference>
<keyword evidence="1" id="KW-0880">Kelch repeat</keyword>
<organism evidence="3 4">
    <name type="scientific">Neptunitalea chrysea</name>
    <dbReference type="NCBI Taxonomy" id="1647581"/>
    <lineage>
        <taxon>Bacteria</taxon>
        <taxon>Pseudomonadati</taxon>
        <taxon>Bacteroidota</taxon>
        <taxon>Flavobacteriia</taxon>
        <taxon>Flavobacteriales</taxon>
        <taxon>Flavobacteriaceae</taxon>
        <taxon>Neptunitalea</taxon>
    </lineage>
</organism>
<evidence type="ECO:0008006" key="5">
    <source>
        <dbReference type="Google" id="ProtNLM"/>
    </source>
</evidence>
<protein>
    <recommendedName>
        <fullName evidence="5">Kelch motif-containing protein</fullName>
    </recommendedName>
</protein>
<name>A0A9W6EUY0_9FLAO</name>
<dbReference type="AlphaFoldDB" id="A0A9W6EUY0"/>
<dbReference type="Gene3D" id="2.120.10.80">
    <property type="entry name" value="Kelch-type beta propeller"/>
    <property type="match status" value="1"/>
</dbReference>